<dbReference type="Pfam" id="PF13923">
    <property type="entry name" value="zf-C3HC4_2"/>
    <property type="match status" value="1"/>
</dbReference>
<protein>
    <recommendedName>
        <fullName evidence="1">RING-type domain-containing protein</fullName>
    </recommendedName>
</protein>
<evidence type="ECO:0000259" key="1">
    <source>
        <dbReference type="Pfam" id="PF13923"/>
    </source>
</evidence>
<organism evidence="2 3">
    <name type="scientific">Mycena albidolilacea</name>
    <dbReference type="NCBI Taxonomy" id="1033008"/>
    <lineage>
        <taxon>Eukaryota</taxon>
        <taxon>Fungi</taxon>
        <taxon>Dikarya</taxon>
        <taxon>Basidiomycota</taxon>
        <taxon>Agaricomycotina</taxon>
        <taxon>Agaricomycetes</taxon>
        <taxon>Agaricomycetidae</taxon>
        <taxon>Agaricales</taxon>
        <taxon>Marasmiineae</taxon>
        <taxon>Mycenaceae</taxon>
        <taxon>Mycena</taxon>
    </lineage>
</organism>
<name>A0AAD7EMR1_9AGAR</name>
<proteinExistence type="predicted"/>
<evidence type="ECO:0000313" key="3">
    <source>
        <dbReference type="Proteomes" id="UP001218218"/>
    </source>
</evidence>
<comment type="caution">
    <text evidence="2">The sequence shown here is derived from an EMBL/GenBank/DDBJ whole genome shotgun (WGS) entry which is preliminary data.</text>
</comment>
<gene>
    <name evidence="2" type="ORF">DFH08DRAFT_811926</name>
</gene>
<dbReference type="InterPro" id="IPR013083">
    <property type="entry name" value="Znf_RING/FYVE/PHD"/>
</dbReference>
<dbReference type="Proteomes" id="UP001218218">
    <property type="component" value="Unassembled WGS sequence"/>
</dbReference>
<evidence type="ECO:0000313" key="2">
    <source>
        <dbReference type="EMBL" id="KAJ7340733.1"/>
    </source>
</evidence>
<reference evidence="2" key="1">
    <citation type="submission" date="2023-03" db="EMBL/GenBank/DDBJ databases">
        <title>Massive genome expansion in bonnet fungi (Mycena s.s.) driven by repeated elements and novel gene families across ecological guilds.</title>
        <authorList>
            <consortium name="Lawrence Berkeley National Laboratory"/>
            <person name="Harder C.B."/>
            <person name="Miyauchi S."/>
            <person name="Viragh M."/>
            <person name="Kuo A."/>
            <person name="Thoen E."/>
            <person name="Andreopoulos B."/>
            <person name="Lu D."/>
            <person name="Skrede I."/>
            <person name="Drula E."/>
            <person name="Henrissat B."/>
            <person name="Morin E."/>
            <person name="Kohler A."/>
            <person name="Barry K."/>
            <person name="LaButti K."/>
            <person name="Morin E."/>
            <person name="Salamov A."/>
            <person name="Lipzen A."/>
            <person name="Mereny Z."/>
            <person name="Hegedus B."/>
            <person name="Baldrian P."/>
            <person name="Stursova M."/>
            <person name="Weitz H."/>
            <person name="Taylor A."/>
            <person name="Grigoriev I.V."/>
            <person name="Nagy L.G."/>
            <person name="Martin F."/>
            <person name="Kauserud H."/>
        </authorList>
    </citation>
    <scope>NUCLEOTIDE SEQUENCE</scope>
    <source>
        <strain evidence="2">CBHHK002</strain>
    </source>
</reference>
<sequence length="285" mass="30936">MPCGHGRAIARSPAAEFAHPAISSISTFASAECSPILGWEEAISTVETEIFATKLSESSPIPLTLVRGADLDGRENKIFATYLCGLSGHWAQDCPYGSLNKSGQDICFNIAPVGQARRTEIPIAKALRAGIFAISDEYAQREPTGVNEYDEPMPQAGFDPDPSTLRCPICFDTVCRPVVTLCLHVFCDEWIYKSLRDNSLAGPICRVSITQPPEPDAILEGHLERAVAEGVVAVPSDGRSILIPGEMWSTKIIEGNILSTVVSVRTRQPIEFPSSSIRVVEFFLD</sequence>
<dbReference type="EMBL" id="JARIHO010000026">
    <property type="protein sequence ID" value="KAJ7340733.1"/>
    <property type="molecule type" value="Genomic_DNA"/>
</dbReference>
<keyword evidence="3" id="KW-1185">Reference proteome</keyword>
<feature type="domain" description="RING-type" evidence="1">
    <location>
        <begin position="166"/>
        <end position="205"/>
    </location>
</feature>
<dbReference type="SUPFAM" id="SSF57850">
    <property type="entry name" value="RING/U-box"/>
    <property type="match status" value="1"/>
</dbReference>
<accession>A0AAD7EMR1</accession>
<dbReference type="InterPro" id="IPR001841">
    <property type="entry name" value="Znf_RING"/>
</dbReference>
<dbReference type="Gene3D" id="3.30.40.10">
    <property type="entry name" value="Zinc/RING finger domain, C3HC4 (zinc finger)"/>
    <property type="match status" value="1"/>
</dbReference>
<dbReference type="AlphaFoldDB" id="A0AAD7EMR1"/>